<reference evidence="4" key="1">
    <citation type="submission" date="2022-07" db="EMBL/GenBank/DDBJ databases">
        <title>Genetic diversity of Erwinia pyrifoliae.</title>
        <authorList>
            <person name="Park D.S."/>
            <person name="Ham H."/>
        </authorList>
    </citation>
    <scope>NUCLEOTIDE SEQUENCE</scope>
    <source>
        <strain evidence="4">CP201486</strain>
    </source>
</reference>
<dbReference type="InterPro" id="IPR050832">
    <property type="entry name" value="Bact_Acetyltransf"/>
</dbReference>
<name>A0ABY5XB71_ERWPY</name>
<protein>
    <submittedName>
        <fullName evidence="4">GNAT family N-acetyltransferase</fullName>
    </submittedName>
</protein>
<dbReference type="PROSITE" id="PS51186">
    <property type="entry name" value="GNAT"/>
    <property type="match status" value="1"/>
</dbReference>
<organism evidence="4 5">
    <name type="scientific">Erwinia pyrifoliae</name>
    <dbReference type="NCBI Taxonomy" id="79967"/>
    <lineage>
        <taxon>Bacteria</taxon>
        <taxon>Pseudomonadati</taxon>
        <taxon>Pseudomonadota</taxon>
        <taxon>Gammaproteobacteria</taxon>
        <taxon>Enterobacterales</taxon>
        <taxon>Erwiniaceae</taxon>
        <taxon>Erwinia</taxon>
    </lineage>
</organism>
<dbReference type="Gene3D" id="3.40.630.30">
    <property type="match status" value="1"/>
</dbReference>
<dbReference type="PANTHER" id="PTHR43877:SF2">
    <property type="entry name" value="AMINOALKYLPHOSPHONATE N-ACETYLTRANSFERASE-RELATED"/>
    <property type="match status" value="1"/>
</dbReference>
<keyword evidence="5" id="KW-1185">Reference proteome</keyword>
<dbReference type="InterPro" id="IPR000182">
    <property type="entry name" value="GNAT_dom"/>
</dbReference>
<sequence>MSEENFRQLSPEAPELEPIIAGLFGEYSARYGDFFARDAEIELTEWYLPPQGMFVVLERHGEIIAMGAYKSFDAQTAELKRIWTRGDLRRQGLAQKVLVELEQRAQRSGYRHIYLTTGFRQPEAVRLYLSHGYQPQFDTTRDTEEYSKPPFDGRLRFTKSLYQTMTTGAADEIQ</sequence>
<dbReference type="CDD" id="cd04301">
    <property type="entry name" value="NAT_SF"/>
    <property type="match status" value="1"/>
</dbReference>
<accession>A0ABY5XB71</accession>
<gene>
    <name evidence="4" type="ORF">NYP84_05665</name>
</gene>
<evidence type="ECO:0000313" key="4">
    <source>
        <dbReference type="EMBL" id="UWS34651.1"/>
    </source>
</evidence>
<feature type="domain" description="N-acetyltransferase" evidence="3">
    <location>
        <begin position="4"/>
        <end position="162"/>
    </location>
</feature>
<evidence type="ECO:0000256" key="1">
    <source>
        <dbReference type="ARBA" id="ARBA00022679"/>
    </source>
</evidence>
<dbReference type="RefSeq" id="WP_259826192.1">
    <property type="nucleotide sequence ID" value="NZ_CP103445.1"/>
</dbReference>
<dbReference type="Proteomes" id="UP001058553">
    <property type="component" value="Chromosome"/>
</dbReference>
<dbReference type="Pfam" id="PF00583">
    <property type="entry name" value="Acetyltransf_1"/>
    <property type="match status" value="1"/>
</dbReference>
<keyword evidence="2" id="KW-0012">Acyltransferase</keyword>
<evidence type="ECO:0000313" key="5">
    <source>
        <dbReference type="Proteomes" id="UP001058553"/>
    </source>
</evidence>
<dbReference type="EMBL" id="CP103445">
    <property type="protein sequence ID" value="UWS34651.1"/>
    <property type="molecule type" value="Genomic_DNA"/>
</dbReference>
<dbReference type="PANTHER" id="PTHR43877">
    <property type="entry name" value="AMINOALKYLPHOSPHONATE N-ACETYLTRANSFERASE-RELATED-RELATED"/>
    <property type="match status" value="1"/>
</dbReference>
<evidence type="ECO:0000259" key="3">
    <source>
        <dbReference type="PROSITE" id="PS51186"/>
    </source>
</evidence>
<keyword evidence="1" id="KW-0808">Transferase</keyword>
<dbReference type="InterPro" id="IPR016181">
    <property type="entry name" value="Acyl_CoA_acyltransferase"/>
</dbReference>
<evidence type="ECO:0000256" key="2">
    <source>
        <dbReference type="ARBA" id="ARBA00023315"/>
    </source>
</evidence>
<proteinExistence type="predicted"/>
<dbReference type="SUPFAM" id="SSF55729">
    <property type="entry name" value="Acyl-CoA N-acyltransferases (Nat)"/>
    <property type="match status" value="1"/>
</dbReference>